<dbReference type="Proteomes" id="UP000494115">
    <property type="component" value="Unassembled WGS sequence"/>
</dbReference>
<sequence>MFRRALLPIPFAAALLVLSACGSSTNPAATPAATPAVSAQDALPTATPIKHLVVIYGENRSFDHYFGTYPVATNPPGEPVFTAAANTPTVDGLTTALLTNNPNATGAANVTKATAMGFPTTDMNPFRIDRQQANTADQNHAYTPEQLAEDNGAMDAFVANTGTASAGGSNAFGTVAQVMGYFDGNTVTGYWNYAQNYAMSDNAYTDSFGPSTPGALAVVSGTTNGAVAVVGTANTIPDNAGGLTLINDTDPAYDVCSSKTSTVKMTSKNIGDLLNAANITWGSFMGGFDLTAQNANASVTCGRSTYSATLNTSPTDYVPHHNWFQYYASTSNYSHARPSSPTTIGFSKLADGVTPEPANHEYDYNDFVTAVKAGNYPSVSYIKAPAVGDGHPGNSDPIDEQEFVVNLVNFIQQQPDWKSTAVIVTYDDSDGWYDHKFAQPTTSSADAVTVETINGPTSTVNSTIAGADQVSGPGTCTSASAKPGVGITLSPVNGRCGPGTRIPFIVISPWVTPNTVSHVQITQSSVVRFIEDNWLGGTRIGQGSNDANAGDIRALFNFTGNTGPASTLFLDPTLGTKLSAPPAQS</sequence>
<dbReference type="InterPro" id="IPR007312">
    <property type="entry name" value="Phosphoesterase"/>
</dbReference>
<evidence type="ECO:0000313" key="3">
    <source>
        <dbReference type="EMBL" id="CAB3806215.1"/>
    </source>
</evidence>
<evidence type="ECO:0000313" key="4">
    <source>
        <dbReference type="Proteomes" id="UP000494115"/>
    </source>
</evidence>
<keyword evidence="1 3" id="KW-0378">Hydrolase</keyword>
<gene>
    <name evidence="3" type="primary">plcN_3</name>
    <name evidence="3" type="ORF">LMG28138_05782</name>
</gene>
<feature type="signal peptide" evidence="2">
    <location>
        <begin position="1"/>
        <end position="28"/>
    </location>
</feature>
<evidence type="ECO:0000256" key="2">
    <source>
        <dbReference type="SAM" id="SignalP"/>
    </source>
</evidence>
<protein>
    <submittedName>
        <fullName evidence="3">Non-hemolytic phospholipase C</fullName>
        <ecNumber evidence="3">3.1.4.3</ecNumber>
    </submittedName>
</protein>
<evidence type="ECO:0000256" key="1">
    <source>
        <dbReference type="ARBA" id="ARBA00022801"/>
    </source>
</evidence>
<dbReference type="PANTHER" id="PTHR31956">
    <property type="entry name" value="NON-SPECIFIC PHOSPHOLIPASE C4-RELATED"/>
    <property type="match status" value="1"/>
</dbReference>
<dbReference type="PANTHER" id="PTHR31956:SF1">
    <property type="entry name" value="NON-SPECIFIC PHOSPHOLIPASE C1"/>
    <property type="match status" value="1"/>
</dbReference>
<dbReference type="GO" id="GO:0034480">
    <property type="term" value="F:phosphatidylcholine phospholipase C activity"/>
    <property type="evidence" value="ECO:0007669"/>
    <property type="project" value="UniProtKB-EC"/>
</dbReference>
<dbReference type="AlphaFoldDB" id="A0A6S7BMM4"/>
<organism evidence="3 4">
    <name type="scientific">Pararobbsia alpina</name>
    <dbReference type="NCBI Taxonomy" id="621374"/>
    <lineage>
        <taxon>Bacteria</taxon>
        <taxon>Pseudomonadati</taxon>
        <taxon>Pseudomonadota</taxon>
        <taxon>Betaproteobacteria</taxon>
        <taxon>Burkholderiales</taxon>
        <taxon>Burkholderiaceae</taxon>
        <taxon>Pararobbsia</taxon>
    </lineage>
</organism>
<reference evidence="3 4" key="1">
    <citation type="submission" date="2020-04" db="EMBL/GenBank/DDBJ databases">
        <authorList>
            <person name="De Canck E."/>
        </authorList>
    </citation>
    <scope>NUCLEOTIDE SEQUENCE [LARGE SCALE GENOMIC DNA]</scope>
    <source>
        <strain evidence="3 4">LMG 28138</strain>
    </source>
</reference>
<keyword evidence="2" id="KW-0732">Signal</keyword>
<dbReference type="CDD" id="cd16013">
    <property type="entry name" value="AcpA"/>
    <property type="match status" value="1"/>
</dbReference>
<dbReference type="RefSeq" id="WP_175108286.1">
    <property type="nucleotide sequence ID" value="NZ_CADIKM010000081.1"/>
</dbReference>
<proteinExistence type="predicted"/>
<dbReference type="EC" id="3.1.4.3" evidence="3"/>
<dbReference type="Pfam" id="PF04185">
    <property type="entry name" value="Phosphoesterase"/>
    <property type="match status" value="1"/>
</dbReference>
<feature type="chain" id="PRO_5028891863" evidence="2">
    <location>
        <begin position="29"/>
        <end position="585"/>
    </location>
</feature>
<keyword evidence="4" id="KW-1185">Reference proteome</keyword>
<dbReference type="Gene3D" id="3.40.720.10">
    <property type="entry name" value="Alkaline Phosphatase, subunit A"/>
    <property type="match status" value="2"/>
</dbReference>
<dbReference type="InterPro" id="IPR017850">
    <property type="entry name" value="Alkaline_phosphatase_core_sf"/>
</dbReference>
<dbReference type="EMBL" id="CADIKM010000081">
    <property type="protein sequence ID" value="CAB3806215.1"/>
    <property type="molecule type" value="Genomic_DNA"/>
</dbReference>
<accession>A0A6S7BMM4</accession>
<dbReference type="PROSITE" id="PS51257">
    <property type="entry name" value="PROKAR_LIPOPROTEIN"/>
    <property type="match status" value="1"/>
</dbReference>
<name>A0A6S7BMM4_9BURK</name>